<dbReference type="PANTHER" id="PTHR11439">
    <property type="entry name" value="GAG-POL-RELATED RETROTRANSPOSON"/>
    <property type="match status" value="1"/>
</dbReference>
<feature type="compositionally biased region" description="Polar residues" evidence="1">
    <location>
        <begin position="525"/>
        <end position="555"/>
    </location>
</feature>
<dbReference type="EMBL" id="ASHM01011463">
    <property type="protein sequence ID" value="PNX93395.1"/>
    <property type="molecule type" value="Genomic_DNA"/>
</dbReference>
<dbReference type="Pfam" id="PF03732">
    <property type="entry name" value="Retrotrans_gag"/>
    <property type="match status" value="1"/>
</dbReference>
<feature type="compositionally biased region" description="Polar residues" evidence="1">
    <location>
        <begin position="1"/>
        <end position="31"/>
    </location>
</feature>
<feature type="compositionally biased region" description="Low complexity" evidence="1">
    <location>
        <begin position="584"/>
        <end position="597"/>
    </location>
</feature>
<evidence type="ECO:0000256" key="1">
    <source>
        <dbReference type="SAM" id="MobiDB-lite"/>
    </source>
</evidence>
<dbReference type="InterPro" id="IPR005162">
    <property type="entry name" value="Retrotrans_gag_dom"/>
</dbReference>
<feature type="domain" description="Retrotransposon gag" evidence="2">
    <location>
        <begin position="102"/>
        <end position="210"/>
    </location>
</feature>
<reference evidence="5 6" key="2">
    <citation type="journal article" date="2017" name="Front. Plant Sci.">
        <title>Gene Classification and Mining of Molecular Markers Useful in Red Clover (Trifolium pratense) Breeding.</title>
        <authorList>
            <person name="Istvanek J."/>
            <person name="Dluhosova J."/>
            <person name="Dluhos P."/>
            <person name="Patkova L."/>
            <person name="Nedelnik J."/>
            <person name="Repkova J."/>
        </authorList>
    </citation>
    <scope>NUCLEOTIDE SEQUENCE [LARGE SCALE GENOMIC DNA]</scope>
    <source>
        <strain evidence="6">cv. Tatra</strain>
        <tissue evidence="5">Young leaves</tissue>
    </source>
</reference>
<evidence type="ECO:0000313" key="6">
    <source>
        <dbReference type="Proteomes" id="UP000236291"/>
    </source>
</evidence>
<dbReference type="InterPro" id="IPR043502">
    <property type="entry name" value="DNA/RNA_pol_sf"/>
</dbReference>
<dbReference type="Pfam" id="PF07727">
    <property type="entry name" value="RVT_2"/>
    <property type="match status" value="1"/>
</dbReference>
<dbReference type="CDD" id="cd09272">
    <property type="entry name" value="RNase_HI_RT_Ty1"/>
    <property type="match status" value="1"/>
</dbReference>
<evidence type="ECO:0000259" key="3">
    <source>
        <dbReference type="Pfam" id="PF07727"/>
    </source>
</evidence>
<sequence length="1198" mass="133133">MSQGSSAGSINGDQAIPQQTPQNKGYQNDTLNPYFMHPNENPGNVLVTPLLSGPNYHSWSRAMTVALRSKHKLHFINGALPRPHDDDRDSIAWDRCNTMIMSWISNSVDPEISQSILWMDTASEIWKELKERFYQGDVFRISDIQEEIYTLKQGDSSISAYYTKMKKLWQELDNFRPIPELFCLENCQAIVKMKEYRDSDQVIRFLKGLNDQYSAVRSQIMLMEPLPNIGKVYSLLVQQERQSLLVFDESKLLAANGYSTQGHSNQGYGRGSNSSRGKGNGGKKPSYGRGKGKGNKLCTHCGMTNHIIDDCFQKHGFPPHMQRGGAVNHCNNSGSEEDSKSVAYDEDNGDMDTSKLYFTPEQHKALLALLQNSASNVSSHSLNHITSQPSTSTGIICTIPLQNDPDDTFILDTGATDHENFTMKTIGVAEVKHGLYTVRFSNFTGSACLSDKQDFKFSASIANSLTSTNNCSCVGTPQQNGIVERKHQHLLGTARALHSTSDGVKSNSSQNTTSFVFDDPFIDDPSSTLDTHSQSNLNTPNTISNPISNDVTHSIPNFGFPNPTSSSPPQVTSPASNQSHDIQNLSNSSSLPHNLQNTPHIKPAPLRKSARITQPPPYLTKHYYCNLISDDSTIHGLPADTTTSSSTCKYPLSSYISYQNLSSAHHHYIANLTNITEPTCYENAICDENWKDAINSELTALEKYNTWTLVPLPKHKHAIGCKWVFKVKLHANGTIERYKARLVAKGYTQTEGLDYMDTFSPVVKMTTIRLFLALAAVQNWPLYQLDVNTAFLHGDLDEEVYMKPPPGLYLPSSNLVCKLQRSLYGLKQASRQWNTKLTETLIGSGYKQSKSDYSLFTKQAPTGFTVILVYVDDLVLGGNDAAEITNIKALLDAKFSIKDLGLLKYFLGFEVARTQAGISLCQRKYALDLIQDTGLLGAKPCTTPMQPQLQLHKASGEAISDPTVYRRLIGRLLYLTHSRPEIAYAVSKLSQFLAAPTNAHMLAGLHVLKYIKNCPGQGLFFAADSSLSLKGFSDSDWGACPDTRRSTTGLCFFLGKSLISWKSKKQNVVSRSSSEAEYRALAQATCEAQWLKYLLQDFNIPHPKPIVLYCDNKSALHIAANPVFHERTKHIELDCHVVREKLQAGLIHLLPVSSKEQVADILTKSLHPGPFYTLQDKLGMIDIYSSLRGDVKVEEKVK</sequence>
<feature type="region of interest" description="Disordered" evidence="1">
    <location>
        <begin position="525"/>
        <end position="612"/>
    </location>
</feature>
<gene>
    <name evidence="5" type="ORF">L195_g016549</name>
</gene>
<proteinExistence type="predicted"/>
<comment type="caution">
    <text evidence="5">The sequence shown here is derived from an EMBL/GenBank/DDBJ whole genome shotgun (WGS) entry which is preliminary data.</text>
</comment>
<dbReference type="PANTHER" id="PTHR11439:SF470">
    <property type="entry name" value="CYSTEINE-RICH RLK (RECEPTOR-LIKE PROTEIN KINASE) 8"/>
    <property type="match status" value="1"/>
</dbReference>
<feature type="compositionally biased region" description="Polar residues" evidence="1">
    <location>
        <begin position="258"/>
        <end position="267"/>
    </location>
</feature>
<dbReference type="AlphaFoldDB" id="A0A2K3MRG7"/>
<dbReference type="InterPro" id="IPR029472">
    <property type="entry name" value="Copia-like_N"/>
</dbReference>
<reference evidence="5 6" key="1">
    <citation type="journal article" date="2014" name="Am. J. Bot.">
        <title>Genome assembly and annotation for red clover (Trifolium pratense; Fabaceae).</title>
        <authorList>
            <person name="Istvanek J."/>
            <person name="Jaros M."/>
            <person name="Krenek A."/>
            <person name="Repkova J."/>
        </authorList>
    </citation>
    <scope>NUCLEOTIDE SEQUENCE [LARGE SCALE GENOMIC DNA]</scope>
    <source>
        <strain evidence="6">cv. Tatra</strain>
        <tissue evidence="5">Young leaves</tissue>
    </source>
</reference>
<evidence type="ECO:0000313" key="5">
    <source>
        <dbReference type="EMBL" id="PNX93395.1"/>
    </source>
</evidence>
<organism evidence="5 6">
    <name type="scientific">Trifolium pratense</name>
    <name type="common">Red clover</name>
    <dbReference type="NCBI Taxonomy" id="57577"/>
    <lineage>
        <taxon>Eukaryota</taxon>
        <taxon>Viridiplantae</taxon>
        <taxon>Streptophyta</taxon>
        <taxon>Embryophyta</taxon>
        <taxon>Tracheophyta</taxon>
        <taxon>Spermatophyta</taxon>
        <taxon>Magnoliopsida</taxon>
        <taxon>eudicotyledons</taxon>
        <taxon>Gunneridae</taxon>
        <taxon>Pentapetalae</taxon>
        <taxon>rosids</taxon>
        <taxon>fabids</taxon>
        <taxon>Fabales</taxon>
        <taxon>Fabaceae</taxon>
        <taxon>Papilionoideae</taxon>
        <taxon>50 kb inversion clade</taxon>
        <taxon>NPAAA clade</taxon>
        <taxon>Hologalegina</taxon>
        <taxon>IRL clade</taxon>
        <taxon>Trifolieae</taxon>
        <taxon>Trifolium</taxon>
    </lineage>
</organism>
<dbReference type="Proteomes" id="UP000236291">
    <property type="component" value="Unassembled WGS sequence"/>
</dbReference>
<feature type="region of interest" description="Disordered" evidence="1">
    <location>
        <begin position="258"/>
        <end position="292"/>
    </location>
</feature>
<dbReference type="InterPro" id="IPR013103">
    <property type="entry name" value="RVT_2"/>
</dbReference>
<evidence type="ECO:0000259" key="2">
    <source>
        <dbReference type="Pfam" id="PF03732"/>
    </source>
</evidence>
<evidence type="ECO:0000259" key="4">
    <source>
        <dbReference type="Pfam" id="PF14244"/>
    </source>
</evidence>
<name>A0A2K3MRG7_TRIPR</name>
<feature type="region of interest" description="Disordered" evidence="1">
    <location>
        <begin position="1"/>
        <end position="38"/>
    </location>
</feature>
<feature type="domain" description="Retrotransposon Copia-like N-terminal" evidence="4">
    <location>
        <begin position="37"/>
        <end position="83"/>
    </location>
</feature>
<accession>A0A2K3MRG7</accession>
<feature type="compositionally biased region" description="Low complexity" evidence="1">
    <location>
        <begin position="561"/>
        <end position="576"/>
    </location>
</feature>
<dbReference type="SUPFAM" id="SSF56672">
    <property type="entry name" value="DNA/RNA polymerases"/>
    <property type="match status" value="1"/>
</dbReference>
<dbReference type="Pfam" id="PF14244">
    <property type="entry name" value="Retrotran_gag_3"/>
    <property type="match status" value="1"/>
</dbReference>
<protein>
    <submittedName>
        <fullName evidence="5">Retrovirus-related Pol polyprotein from transposon TNT 1-94</fullName>
    </submittedName>
</protein>
<feature type="domain" description="Reverse transcriptase Ty1/copia-type" evidence="3">
    <location>
        <begin position="704"/>
        <end position="946"/>
    </location>
</feature>